<keyword evidence="6" id="KW-0411">Iron-sulfur</keyword>
<dbReference type="Proteomes" id="UP001157418">
    <property type="component" value="Unassembled WGS sequence"/>
</dbReference>
<evidence type="ECO:0000256" key="4">
    <source>
        <dbReference type="ARBA" id="ARBA00023002"/>
    </source>
</evidence>
<gene>
    <name evidence="11" type="ORF">LVIROSA_LOCUS33137</name>
</gene>
<evidence type="ECO:0000256" key="3">
    <source>
        <dbReference type="ARBA" id="ARBA00022723"/>
    </source>
</evidence>
<evidence type="ECO:0000256" key="9">
    <source>
        <dbReference type="ARBA" id="ARBA00046335"/>
    </source>
</evidence>
<sequence>MRFESHTLPPPSISFYLPLSFGDDHSPVPSIPYPPPNHRLTLNSIPVDQNQRIANRVLSMVFSNAHCYSASSSMAVSTTDDDPPTSTAFCWYSDVGRHGDIKIDQFAISIFLSQWTVVLAAMTLEILEKTFAVEAYAPGGFGEPIGSFGEPIVDAYPPVKLAESHGFCWGVECAVWIAYVVRKQFPDDKIWITNEIIHNPTVNKLIYA</sequence>
<dbReference type="GO" id="GO:0019288">
    <property type="term" value="P:isopentenyl diphosphate biosynthetic process, methylerythritol 4-phosphate pathway"/>
    <property type="evidence" value="ECO:0007669"/>
    <property type="project" value="InterPro"/>
</dbReference>
<protein>
    <recommendedName>
        <fullName evidence="10">4-hydroxy-3-methylbut-2-enyl diphosphate reductase</fullName>
        <ecNumber evidence="10">1.17.7.4</ecNumber>
    </recommendedName>
</protein>
<dbReference type="Pfam" id="PF02401">
    <property type="entry name" value="LYTB"/>
    <property type="match status" value="1"/>
</dbReference>
<keyword evidence="4" id="KW-0560">Oxidoreductase</keyword>
<dbReference type="GO" id="GO:0050992">
    <property type="term" value="P:dimethylallyl diphosphate biosynthetic process"/>
    <property type="evidence" value="ECO:0007669"/>
    <property type="project" value="InterPro"/>
</dbReference>
<evidence type="ECO:0000256" key="2">
    <source>
        <dbReference type="ARBA" id="ARBA00022485"/>
    </source>
</evidence>
<comment type="caution">
    <text evidence="11">The sequence shown here is derived from an EMBL/GenBank/DDBJ whole genome shotgun (WGS) entry which is preliminary data.</text>
</comment>
<comment type="pathway">
    <text evidence="8">Isoprenoid biosynthesis; dimethylallyl diphosphate biosynthesis; dimethylallyl diphosphate from (2E)-4-hydroxy-3-methylbutenyl diphosphate: step 1/1.</text>
</comment>
<dbReference type="GO" id="GO:0051539">
    <property type="term" value="F:4 iron, 4 sulfur cluster binding"/>
    <property type="evidence" value="ECO:0007669"/>
    <property type="project" value="UniProtKB-KW"/>
</dbReference>
<keyword evidence="2" id="KW-0004">4Fe-4S</keyword>
<dbReference type="InterPro" id="IPR003451">
    <property type="entry name" value="LytB/IspH"/>
</dbReference>
<dbReference type="PANTHER" id="PTHR31619:SF5">
    <property type="entry name" value="4-HYDROXY-3-METHYLBUT-2-ENYL DIPHOSPHATE REDUCTASE, CHLOROPLASTIC"/>
    <property type="match status" value="1"/>
</dbReference>
<keyword evidence="5" id="KW-0408">Iron</keyword>
<keyword evidence="3" id="KW-0479">Metal-binding</keyword>
<evidence type="ECO:0000256" key="5">
    <source>
        <dbReference type="ARBA" id="ARBA00023004"/>
    </source>
</evidence>
<keyword evidence="12" id="KW-1185">Reference proteome</keyword>
<dbReference type="EMBL" id="CAKMRJ010005523">
    <property type="protein sequence ID" value="CAH1447534.1"/>
    <property type="molecule type" value="Genomic_DNA"/>
</dbReference>
<comment type="similarity">
    <text evidence="9">Belongs to the IspH family.</text>
</comment>
<comment type="pathway">
    <text evidence="7">Isoprenoid biosynthesis; isopentenyl diphosphate biosynthesis via DXP pathway; isopentenyl diphosphate from 1-deoxy-D-xylulose 5-phosphate: step 6/6.</text>
</comment>
<evidence type="ECO:0000256" key="7">
    <source>
        <dbReference type="ARBA" id="ARBA00046313"/>
    </source>
</evidence>
<dbReference type="GO" id="GO:0051745">
    <property type="term" value="F:4-hydroxy-3-methylbut-2-enyl diphosphate reductase activity"/>
    <property type="evidence" value="ECO:0007669"/>
    <property type="project" value="UniProtKB-EC"/>
</dbReference>
<dbReference type="AlphaFoldDB" id="A0AAU9PBU0"/>
<dbReference type="GO" id="GO:0046872">
    <property type="term" value="F:metal ion binding"/>
    <property type="evidence" value="ECO:0007669"/>
    <property type="project" value="UniProtKB-KW"/>
</dbReference>
<dbReference type="EC" id="1.17.7.4" evidence="10"/>
<evidence type="ECO:0000256" key="1">
    <source>
        <dbReference type="ARBA" id="ARBA00001966"/>
    </source>
</evidence>
<evidence type="ECO:0000313" key="12">
    <source>
        <dbReference type="Proteomes" id="UP001157418"/>
    </source>
</evidence>
<evidence type="ECO:0000313" key="11">
    <source>
        <dbReference type="EMBL" id="CAH1447534.1"/>
    </source>
</evidence>
<evidence type="ECO:0000256" key="6">
    <source>
        <dbReference type="ARBA" id="ARBA00023014"/>
    </source>
</evidence>
<proteinExistence type="inferred from homology"/>
<reference evidence="11 12" key="1">
    <citation type="submission" date="2022-01" db="EMBL/GenBank/DDBJ databases">
        <authorList>
            <person name="Xiong W."/>
            <person name="Schranz E."/>
        </authorList>
    </citation>
    <scope>NUCLEOTIDE SEQUENCE [LARGE SCALE GENOMIC DNA]</scope>
</reference>
<evidence type="ECO:0000256" key="10">
    <source>
        <dbReference type="ARBA" id="ARBA00047177"/>
    </source>
</evidence>
<comment type="cofactor">
    <cofactor evidence="1">
        <name>[4Fe-4S] cluster</name>
        <dbReference type="ChEBI" id="CHEBI:49883"/>
    </cofactor>
</comment>
<accession>A0AAU9PBU0</accession>
<dbReference type="Gene3D" id="3.40.50.11270">
    <property type="match status" value="1"/>
</dbReference>
<evidence type="ECO:0000256" key="8">
    <source>
        <dbReference type="ARBA" id="ARBA00046314"/>
    </source>
</evidence>
<organism evidence="11 12">
    <name type="scientific">Lactuca virosa</name>
    <dbReference type="NCBI Taxonomy" id="75947"/>
    <lineage>
        <taxon>Eukaryota</taxon>
        <taxon>Viridiplantae</taxon>
        <taxon>Streptophyta</taxon>
        <taxon>Embryophyta</taxon>
        <taxon>Tracheophyta</taxon>
        <taxon>Spermatophyta</taxon>
        <taxon>Magnoliopsida</taxon>
        <taxon>eudicotyledons</taxon>
        <taxon>Gunneridae</taxon>
        <taxon>Pentapetalae</taxon>
        <taxon>asterids</taxon>
        <taxon>campanulids</taxon>
        <taxon>Asterales</taxon>
        <taxon>Asteraceae</taxon>
        <taxon>Cichorioideae</taxon>
        <taxon>Cichorieae</taxon>
        <taxon>Lactucinae</taxon>
        <taxon>Lactuca</taxon>
    </lineage>
</organism>
<name>A0AAU9PBU0_9ASTR</name>
<dbReference type="PANTHER" id="PTHR31619">
    <property type="entry name" value="4-HYDROXY-3-METHYLBUT-2-ENYL DIPHOSPHATE REDUCTASE, CHLOROPLASTIC"/>
    <property type="match status" value="1"/>
</dbReference>